<accession>F6FHM5</accession>
<evidence type="ECO:0000313" key="1">
    <source>
        <dbReference type="EMBL" id="AEG72764.1"/>
    </source>
</evidence>
<protein>
    <submittedName>
        <fullName evidence="1">Uncharacterized protein</fullName>
    </submittedName>
</protein>
<dbReference type="AlphaFoldDB" id="F6FHM5"/>
<organism evidence="1">
    <name type="scientific">Mycoplasma haemofelis (strain Ohio2)</name>
    <dbReference type="NCBI Taxonomy" id="859194"/>
    <lineage>
        <taxon>Bacteria</taxon>
        <taxon>Bacillati</taxon>
        <taxon>Mycoplasmatota</taxon>
        <taxon>Mollicutes</taxon>
        <taxon>Mycoplasmataceae</taxon>
        <taxon>Mycoplasma</taxon>
    </lineage>
</organism>
<dbReference type="EMBL" id="CP002808">
    <property type="protein sequence ID" value="AEG72764.1"/>
    <property type="molecule type" value="Genomic_DNA"/>
</dbReference>
<dbReference type="Proteomes" id="UP000007952">
    <property type="component" value="Chromosome"/>
</dbReference>
<dbReference type="HOGENOM" id="CLU_119971_0_0_14"/>
<dbReference type="STRING" id="859194.MHF_0492"/>
<reference key="3">
    <citation type="submission" date="2011-05" db="EMBL/GenBank/DDBJ databases">
        <title>The Genome of Mycoplasma haemofelis Strain Ohio2, a pathogenic hemoplasma of the cat.</title>
        <authorList>
            <person name="Santos A.P."/>
            <person name="Guimaraes A.M.S."/>
            <person name="SanMiguel P.J."/>
            <person name="Martin S.W."/>
            <person name="Messick J.B."/>
        </authorList>
    </citation>
    <scope>NUCLEOTIDE SEQUENCE</scope>
    <source>
        <strain>Ohio2</strain>
    </source>
</reference>
<dbReference type="KEGG" id="mhf:MHF_0492"/>
<reference evidence="1" key="1">
    <citation type="journal article" date="2011" name="J. Bacteriol.">
        <title>Complete genome sequences of two hemotropic Mycoplasmas, Mycoplasma haemofelis strain Ohio2 and Mycoplasma suis strain Illinois.</title>
        <authorList>
            <person name="Messick J.B."/>
            <person name="Santos A.P."/>
            <person name="Guimaraes A.M."/>
        </authorList>
    </citation>
    <scope>NUCLEOTIDE SEQUENCE [LARGE SCALE GENOMIC DNA]</scope>
    <source>
        <strain evidence="1">Ohio2</strain>
    </source>
</reference>
<proteinExistence type="predicted"/>
<dbReference type="BioCyc" id="MHAE859194:G1GR7-482-MONOMER"/>
<reference evidence="1" key="2">
    <citation type="journal article" date="2011" name="Vet. Res.">
        <title>Genome of Mycoplasma haemofelis, unraveling its strategies for survival and persistence.</title>
        <authorList>
            <person name="Santos A.P."/>
            <person name="Guimaraes A.M."/>
            <person name="do Nascimento N.C."/>
            <person name="Sanmiguel P.J."/>
            <person name="Martin S.W."/>
            <person name="Messick J.B."/>
        </authorList>
    </citation>
    <scope>NUCLEOTIDE SEQUENCE</scope>
    <source>
        <strain evidence="1">Ohio2</strain>
    </source>
</reference>
<name>F6FHM5_MYCHI</name>
<sequence length="196" mass="22095">MGKLSLTMAGVLGGGGASALGGYSIYSMMQPKTINEKLLREGFQLISDIKETTKLDQAWNKTLDRYKVEADNDSRINSKDHQSLTKDEIVQWCKDNLGKKIDNNLYSKASKWCVTFTSISEKLSQDNKKLKEDVSSLKTKYNSIPSNLQTEINKITAPEGDNKTGEQTKAWCSNLSKRAFLNEEDSHYQHIINYCI</sequence>
<gene>
    <name evidence="1" type="ordered locus">MHF_0492</name>
</gene>